<accession>A0A383RLI5</accession>
<evidence type="ECO:0000313" key="2">
    <source>
        <dbReference type="Proteomes" id="UP000304148"/>
    </source>
</evidence>
<gene>
    <name evidence="1" type="ORF">PBLR_15961</name>
</gene>
<dbReference type="Proteomes" id="UP000304148">
    <property type="component" value="Chromosome"/>
</dbReference>
<name>A0A383RLI5_PAEAL</name>
<proteinExistence type="predicted"/>
<organism evidence="1 2">
    <name type="scientific">Paenibacillus alvei</name>
    <name type="common">Bacillus alvei</name>
    <dbReference type="NCBI Taxonomy" id="44250"/>
    <lineage>
        <taxon>Bacteria</taxon>
        <taxon>Bacillati</taxon>
        <taxon>Bacillota</taxon>
        <taxon>Bacilli</taxon>
        <taxon>Bacillales</taxon>
        <taxon>Paenibacillaceae</taxon>
        <taxon>Paenibacillus</taxon>
    </lineage>
</organism>
<sequence length="52" mass="5802">MAQHGNLKSPLIDDIGWTPGVFSNKGIRGAFLYVYEREVPVIHEAQCMARKG</sequence>
<reference evidence="2" key="1">
    <citation type="submission" date="2018-08" db="EMBL/GenBank/DDBJ databases">
        <authorList>
            <person name="Chevrot R."/>
        </authorList>
    </citation>
    <scope>NUCLEOTIDE SEQUENCE [LARGE SCALE GENOMIC DNA]</scope>
</reference>
<dbReference type="EMBL" id="LS992241">
    <property type="protein sequence ID" value="SYX87531.1"/>
    <property type="molecule type" value="Genomic_DNA"/>
</dbReference>
<dbReference type="AlphaFoldDB" id="A0A383RLI5"/>
<evidence type="ECO:0000313" key="1">
    <source>
        <dbReference type="EMBL" id="SYX87531.1"/>
    </source>
</evidence>
<protein>
    <submittedName>
        <fullName evidence="1">Uncharacterized protein</fullName>
    </submittedName>
</protein>